<feature type="domain" description="Peptidase C54 catalytic" evidence="4">
    <location>
        <begin position="51"/>
        <end position="133"/>
    </location>
</feature>
<keyword evidence="3" id="KW-1133">Transmembrane helix</keyword>
<comment type="function">
    <text evidence="1">Required for selective autophagic degradation of the nucleus (nucleophagy) as well as for mitophagy which contributes to regulate mitochondrial quantity and quality by eliminating the mitochondria to a basal level to fulfill cellular energy requirements and preventing excess ROS production.</text>
</comment>
<feature type="region of interest" description="Disordered" evidence="2">
    <location>
        <begin position="630"/>
        <end position="649"/>
    </location>
</feature>
<comment type="caution">
    <text evidence="5">The sequence shown here is derived from an EMBL/GenBank/DDBJ whole genome shotgun (WGS) entry which is preliminary data.</text>
</comment>
<dbReference type="GO" id="GO:0005737">
    <property type="term" value="C:cytoplasm"/>
    <property type="evidence" value="ECO:0007669"/>
    <property type="project" value="UniProtKB-SubCell"/>
</dbReference>
<dbReference type="SUPFAM" id="SSF54001">
    <property type="entry name" value="Cysteine proteinases"/>
    <property type="match status" value="1"/>
</dbReference>
<keyword evidence="1" id="KW-0378">Hydrolase</keyword>
<dbReference type="InterPro" id="IPR046792">
    <property type="entry name" value="Peptidase_C54_cat"/>
</dbReference>
<keyword evidence="1" id="KW-0539">Nucleus</keyword>
<organism evidence="5 6">
    <name type="scientific">Mycena rosella</name>
    <name type="common">Pink bonnet</name>
    <name type="synonym">Agaricus rosellus</name>
    <dbReference type="NCBI Taxonomy" id="1033263"/>
    <lineage>
        <taxon>Eukaryota</taxon>
        <taxon>Fungi</taxon>
        <taxon>Dikarya</taxon>
        <taxon>Basidiomycota</taxon>
        <taxon>Agaricomycotina</taxon>
        <taxon>Agaricomycetes</taxon>
        <taxon>Agaricomycetidae</taxon>
        <taxon>Agaricales</taxon>
        <taxon>Marasmiineae</taxon>
        <taxon>Mycenaceae</taxon>
        <taxon>Mycena</taxon>
    </lineage>
</organism>
<dbReference type="Proteomes" id="UP001221757">
    <property type="component" value="Unassembled WGS sequence"/>
</dbReference>
<name>A0AAD7DBW7_MYCRO</name>
<dbReference type="GO" id="GO:0019786">
    <property type="term" value="F:protein-phosphatidylethanolamide deconjugating activity"/>
    <property type="evidence" value="ECO:0007669"/>
    <property type="project" value="InterPro"/>
</dbReference>
<keyword evidence="3" id="KW-0472">Membrane</keyword>
<dbReference type="GO" id="GO:0006508">
    <property type="term" value="P:proteolysis"/>
    <property type="evidence" value="ECO:0007669"/>
    <property type="project" value="UniProtKB-KW"/>
</dbReference>
<keyword evidence="3" id="KW-0812">Transmembrane</keyword>
<keyword evidence="1" id="KW-0645">Protease</keyword>
<dbReference type="InterPro" id="IPR038765">
    <property type="entry name" value="Papain-like_cys_pep_sf"/>
</dbReference>
<evidence type="ECO:0000256" key="1">
    <source>
        <dbReference type="RuleBase" id="RU363115"/>
    </source>
</evidence>
<feature type="compositionally biased region" description="Basic and acidic residues" evidence="2">
    <location>
        <begin position="370"/>
        <end position="384"/>
    </location>
</feature>
<comment type="subcellular location">
    <subcellularLocation>
        <location evidence="1">Nucleus</location>
    </subcellularLocation>
    <subcellularLocation>
        <location evidence="1">Cytoplasm</location>
    </subcellularLocation>
</comment>
<evidence type="ECO:0000259" key="4">
    <source>
        <dbReference type="Pfam" id="PF03416"/>
    </source>
</evidence>
<gene>
    <name evidence="5" type="ORF">B0H17DRAFT_1180673</name>
</gene>
<protein>
    <recommendedName>
        <fullName evidence="1">Cysteine protease</fullName>
        <ecNumber evidence="1">3.4.22.-</ecNumber>
    </recommendedName>
</protein>
<dbReference type="AlphaFoldDB" id="A0AAD7DBW7"/>
<keyword evidence="1" id="KW-0963">Cytoplasm</keyword>
<feature type="region of interest" description="Disordered" evidence="2">
    <location>
        <begin position="368"/>
        <end position="387"/>
    </location>
</feature>
<dbReference type="EMBL" id="JARKIE010000082">
    <property type="protein sequence ID" value="KAJ7688040.1"/>
    <property type="molecule type" value="Genomic_DNA"/>
</dbReference>
<accession>A0AAD7DBW7</accession>
<dbReference type="GO" id="GO:0008234">
    <property type="term" value="F:cysteine-type peptidase activity"/>
    <property type="evidence" value="ECO:0007669"/>
    <property type="project" value="InterPro"/>
</dbReference>
<proteinExistence type="inferred from homology"/>
<dbReference type="GO" id="GO:0005634">
    <property type="term" value="C:nucleus"/>
    <property type="evidence" value="ECO:0007669"/>
    <property type="project" value="UniProtKB-SubCell"/>
</dbReference>
<evidence type="ECO:0000256" key="2">
    <source>
        <dbReference type="SAM" id="MobiDB-lite"/>
    </source>
</evidence>
<evidence type="ECO:0000313" key="5">
    <source>
        <dbReference type="EMBL" id="KAJ7688040.1"/>
    </source>
</evidence>
<evidence type="ECO:0000313" key="6">
    <source>
        <dbReference type="Proteomes" id="UP001221757"/>
    </source>
</evidence>
<dbReference type="EC" id="3.4.22.-" evidence="1"/>
<evidence type="ECO:0000256" key="3">
    <source>
        <dbReference type="SAM" id="Phobius"/>
    </source>
</evidence>
<reference evidence="5" key="1">
    <citation type="submission" date="2023-03" db="EMBL/GenBank/DDBJ databases">
        <title>Massive genome expansion in bonnet fungi (Mycena s.s.) driven by repeated elements and novel gene families across ecological guilds.</title>
        <authorList>
            <consortium name="Lawrence Berkeley National Laboratory"/>
            <person name="Harder C.B."/>
            <person name="Miyauchi S."/>
            <person name="Viragh M."/>
            <person name="Kuo A."/>
            <person name="Thoen E."/>
            <person name="Andreopoulos B."/>
            <person name="Lu D."/>
            <person name="Skrede I."/>
            <person name="Drula E."/>
            <person name="Henrissat B."/>
            <person name="Morin E."/>
            <person name="Kohler A."/>
            <person name="Barry K."/>
            <person name="LaButti K."/>
            <person name="Morin E."/>
            <person name="Salamov A."/>
            <person name="Lipzen A."/>
            <person name="Mereny Z."/>
            <person name="Hegedus B."/>
            <person name="Baldrian P."/>
            <person name="Stursova M."/>
            <person name="Weitz H."/>
            <person name="Taylor A."/>
            <person name="Grigoriev I.V."/>
            <person name="Nagy L.G."/>
            <person name="Martin F."/>
            <person name="Kauserud H."/>
        </authorList>
    </citation>
    <scope>NUCLEOTIDE SEQUENCE</scope>
    <source>
        <strain evidence="5">CBHHK067</strain>
    </source>
</reference>
<feature type="region of interest" description="Disordered" evidence="2">
    <location>
        <begin position="235"/>
        <end position="256"/>
    </location>
</feature>
<dbReference type="Pfam" id="PF03416">
    <property type="entry name" value="Peptidase_C54"/>
    <property type="match status" value="1"/>
</dbReference>
<keyword evidence="6" id="KW-1185">Reference proteome</keyword>
<comment type="similarity">
    <text evidence="1">Belongs to the peptidase C54 family.</text>
</comment>
<sequence length="802" mass="86804">MILSTYLRAVLVRAAVRGLFLPGGGSWDAWASVTAFVGRTDAICVGAVFACFFLGLDWGGVRQTRGMMRTIRRHTPSTPSFPPRAQTAHADHARLLSWFLDAPFGVHRMAVAGKAAGKDVGMWFGPSAAAAAMWRRRHAPRAAAHYPRARIARVAHAAAPCSSDAGDAGKRGLQIVYASGFVNRLVTPALADPHTWKMFKIEVRKMKLVLQKPPKDRAPGVRELFAQDFVDEAEEEEGVGAGGGGNAEEAQRRDLGSVGRKKRAYCRRGRHPTLGVRGADTVALDRAFSAEGTPASRGGVEKGTLEALVHELVFATVFSHDNCDADEAARREEEWRDHSLTVLLCLPLFFGRACVETEFIRGVPRLGRGAGRDEAHPRARRVDGGRVPPPVRRSCGCGRMQWEDFHAEALPDVFFPSPQPVTSRMPASVSTQAMYTPSLLLGVSSPTFSTNTFSPRPDGGSARMAAGLSSRMPWAALETERLSRDVLLALDPHVLARSLTLFHRAVLEQAPDNPTAAFVDPGAGGGGACAPPFGSDVAPHWLTKLLLVQILGADTSAGAVHGGAAPGGELQQQPTTSRTHSRSEVISIYILEYRLRVVRYSLARSQIYFLLGSPKLELRARDASRGAACGRRESGAEMQRVGNRTRMRPRTRALRGAVVAWRIARTTSTRESFARAAACPDRTSSHAGFHRTGFGGVAGNGDARVACVWERSTLHIDAGRRAFWEDKCLPRWRHSVRLLDVRRSFAVFQIPGAGGCGAGGRVSISAANIHARDQLSCSLLIATRILIFVLALFLSMPPTFVL</sequence>
<feature type="transmembrane region" description="Helical" evidence="3">
    <location>
        <begin position="36"/>
        <end position="59"/>
    </location>
</feature>